<accession>W7N0A3</accession>
<dbReference type="KEGG" id="fvr:FVEG_17136"/>
<proteinExistence type="predicted"/>
<name>W7N0A3_GIBM7</name>
<evidence type="ECO:0000313" key="3">
    <source>
        <dbReference type="Proteomes" id="UP000009096"/>
    </source>
</evidence>
<gene>
    <name evidence="2" type="ORF">FVEG_17136</name>
</gene>
<dbReference type="GeneID" id="30074012"/>
<sequence length="283" mass="32083">MKFIQVVHDAGPEALRESKREARSYSAQVAHARARKLRGPGKSRRIAIENAPKAEKRRIPKSTSPTGQPLDQTLLPYKQATLSTAELHIQQPMLSPYINFISTLTPDECFMFDHYIKIVMPYLSAHCPIARTIRQYHEYVRNNWIIISSQDADFIRGFLLASSRHLSVVESKTKFEEIAIRYKLEHLAKLRKDVALQPMSMSPRSVSSALVLSFDEMLLGNIPMALRHIHGAASIVQAAGGPQSLGLSQFISYTLFTCVQEDRIGDWAWVSKYDQDFMKPRKG</sequence>
<dbReference type="EMBL" id="CM000581">
    <property type="protein sequence ID" value="EWG53529.1"/>
    <property type="molecule type" value="Genomic_DNA"/>
</dbReference>
<organism evidence="2 3">
    <name type="scientific">Gibberella moniliformis (strain M3125 / FGSC 7600)</name>
    <name type="common">Maize ear and stalk rot fungus</name>
    <name type="synonym">Fusarium verticillioides</name>
    <dbReference type="NCBI Taxonomy" id="334819"/>
    <lineage>
        <taxon>Eukaryota</taxon>
        <taxon>Fungi</taxon>
        <taxon>Dikarya</taxon>
        <taxon>Ascomycota</taxon>
        <taxon>Pezizomycotina</taxon>
        <taxon>Sordariomycetes</taxon>
        <taxon>Hypocreomycetidae</taxon>
        <taxon>Hypocreales</taxon>
        <taxon>Nectriaceae</taxon>
        <taxon>Fusarium</taxon>
        <taxon>Fusarium fujikuroi species complex</taxon>
    </lineage>
</organism>
<dbReference type="OrthoDB" id="5620at2759"/>
<dbReference type="RefSeq" id="XP_018759720.1">
    <property type="nucleotide sequence ID" value="XM_018906402.1"/>
</dbReference>
<feature type="region of interest" description="Disordered" evidence="1">
    <location>
        <begin position="15"/>
        <end position="41"/>
    </location>
</feature>
<reference evidence="2 3" key="1">
    <citation type="journal article" date="2010" name="Nature">
        <title>Comparative genomics reveals mobile pathogenicity chromosomes in Fusarium.</title>
        <authorList>
            <person name="Ma L.J."/>
            <person name="van der Does H.C."/>
            <person name="Borkovich K.A."/>
            <person name="Coleman J.J."/>
            <person name="Daboussi M.J."/>
            <person name="Di Pietro A."/>
            <person name="Dufresne M."/>
            <person name="Freitag M."/>
            <person name="Grabherr M."/>
            <person name="Henrissat B."/>
            <person name="Houterman P.M."/>
            <person name="Kang S."/>
            <person name="Shim W.B."/>
            <person name="Woloshuk C."/>
            <person name="Xie X."/>
            <person name="Xu J.R."/>
            <person name="Antoniw J."/>
            <person name="Baker S.E."/>
            <person name="Bluhm B.H."/>
            <person name="Breakspear A."/>
            <person name="Brown D.W."/>
            <person name="Butchko R.A."/>
            <person name="Chapman S."/>
            <person name="Coulson R."/>
            <person name="Coutinho P.M."/>
            <person name="Danchin E.G."/>
            <person name="Diener A."/>
            <person name="Gale L.R."/>
            <person name="Gardiner D.M."/>
            <person name="Goff S."/>
            <person name="Hammond-Kosack K.E."/>
            <person name="Hilburn K."/>
            <person name="Hua-Van A."/>
            <person name="Jonkers W."/>
            <person name="Kazan K."/>
            <person name="Kodira C.D."/>
            <person name="Koehrsen M."/>
            <person name="Kumar L."/>
            <person name="Lee Y.H."/>
            <person name="Li L."/>
            <person name="Manners J.M."/>
            <person name="Miranda-Saavedra D."/>
            <person name="Mukherjee M."/>
            <person name="Park G."/>
            <person name="Park J."/>
            <person name="Park S.Y."/>
            <person name="Proctor R.H."/>
            <person name="Regev A."/>
            <person name="Ruiz-Roldan M.C."/>
            <person name="Sain D."/>
            <person name="Sakthikumar S."/>
            <person name="Sykes S."/>
            <person name="Schwartz D.C."/>
            <person name="Turgeon B.G."/>
            <person name="Wapinski I."/>
            <person name="Yoder O."/>
            <person name="Young S."/>
            <person name="Zeng Q."/>
            <person name="Zhou S."/>
            <person name="Galagan J."/>
            <person name="Cuomo C.A."/>
            <person name="Kistler H.C."/>
            <person name="Rep M."/>
        </authorList>
    </citation>
    <scope>NUCLEOTIDE SEQUENCE [LARGE SCALE GENOMIC DNA]</scope>
    <source>
        <strain evidence="3">M3125 / FGSC 7600</strain>
    </source>
</reference>
<feature type="compositionally biased region" description="Basic residues" evidence="1">
    <location>
        <begin position="32"/>
        <end position="41"/>
    </location>
</feature>
<dbReference type="AlphaFoldDB" id="W7N0A3"/>
<dbReference type="STRING" id="334819.W7N0A3"/>
<dbReference type="VEuPathDB" id="FungiDB:FVEG_17136"/>
<evidence type="ECO:0000313" key="2">
    <source>
        <dbReference type="EMBL" id="EWG53529.1"/>
    </source>
</evidence>
<dbReference type="EMBL" id="DS022259">
    <property type="protein sequence ID" value="EWG53529.1"/>
    <property type="molecule type" value="Genomic_DNA"/>
</dbReference>
<evidence type="ECO:0000256" key="1">
    <source>
        <dbReference type="SAM" id="MobiDB-lite"/>
    </source>
</evidence>
<keyword evidence="3" id="KW-1185">Reference proteome</keyword>
<dbReference type="Proteomes" id="UP000009096">
    <property type="component" value="Chromosome 4"/>
</dbReference>
<protein>
    <submittedName>
        <fullName evidence="2">Uncharacterized protein</fullName>
    </submittedName>
</protein>